<keyword evidence="1" id="KW-0732">Signal</keyword>
<dbReference type="Pfam" id="PF17186">
    <property type="entry name" value="Lipocalin_9"/>
    <property type="match status" value="1"/>
</dbReference>
<organism evidence="2 3">
    <name type="scientific">Symbiodinium necroappetens</name>
    <dbReference type="NCBI Taxonomy" id="1628268"/>
    <lineage>
        <taxon>Eukaryota</taxon>
        <taxon>Sar</taxon>
        <taxon>Alveolata</taxon>
        <taxon>Dinophyceae</taxon>
        <taxon>Suessiales</taxon>
        <taxon>Symbiodiniaceae</taxon>
        <taxon>Symbiodinium</taxon>
    </lineage>
</organism>
<keyword evidence="3" id="KW-1185">Reference proteome</keyword>
<dbReference type="OrthoDB" id="406885at2759"/>
<reference evidence="2" key="1">
    <citation type="submission" date="2021-02" db="EMBL/GenBank/DDBJ databases">
        <authorList>
            <person name="Dougan E. K."/>
            <person name="Rhodes N."/>
            <person name="Thang M."/>
            <person name="Chan C."/>
        </authorList>
    </citation>
    <scope>NUCLEOTIDE SEQUENCE</scope>
</reference>
<comment type="caution">
    <text evidence="2">The sequence shown here is derived from an EMBL/GenBank/DDBJ whole genome shotgun (WGS) entry which is preliminary data.</text>
</comment>
<evidence type="ECO:0000313" key="2">
    <source>
        <dbReference type="EMBL" id="CAE7256138.1"/>
    </source>
</evidence>
<dbReference type="Proteomes" id="UP000601435">
    <property type="component" value="Unassembled WGS sequence"/>
</dbReference>
<dbReference type="AlphaFoldDB" id="A0A812MD55"/>
<dbReference type="InterPro" id="IPR023374">
    <property type="entry name" value="AttH-like_dom_sf"/>
</dbReference>
<feature type="chain" id="PRO_5032953074" evidence="1">
    <location>
        <begin position="24"/>
        <end position="419"/>
    </location>
</feature>
<dbReference type="SUPFAM" id="SSF159245">
    <property type="entry name" value="AttH-like"/>
    <property type="match status" value="1"/>
</dbReference>
<proteinExistence type="predicted"/>
<name>A0A812MD55_9DINO</name>
<evidence type="ECO:0000256" key="1">
    <source>
        <dbReference type="SAM" id="SignalP"/>
    </source>
</evidence>
<accession>A0A812MD55</accession>
<gene>
    <name evidence="2" type="primary">ACAD11</name>
    <name evidence="2" type="ORF">SNEC2469_LOCUS5608</name>
</gene>
<dbReference type="Gene3D" id="2.40.370.10">
    <property type="entry name" value="AttH-like domain"/>
    <property type="match status" value="1"/>
</dbReference>
<protein>
    <submittedName>
        <fullName evidence="2">ACAD11 protein</fullName>
    </submittedName>
</protein>
<feature type="signal peptide" evidence="1">
    <location>
        <begin position="1"/>
        <end position="23"/>
    </location>
</feature>
<dbReference type="EMBL" id="CAJNJA010010313">
    <property type="protein sequence ID" value="CAE7256138.1"/>
    <property type="molecule type" value="Genomic_DNA"/>
</dbReference>
<sequence>MFTSSGCRYAVLAILAFAPYCSAAANQCCKYSPTATFDTLGFFRSLHKEHGVNAYCFFGGLVGAKDTYALTFLIQKVPPFLSIVPVYELGGGFNTKTIQTYDIDASVTVSATVEGGDGKKPWTAQSSSLLSGFELSVSAVGESAVPGQAGVEYDLKLHSKKKSFDVVVRFRDMMGVVRQGFGPDGFLPNWLSQEQRDAANSKFGGAVDRYLAGTPNATLDCQGSYYFSMPLLQVESFEIQQAGKVVDSGKSGMLWSDYVVQTYDNSGKALLKNVSWQFFALQFPDVRSAMMITAVNTADGVFQEASLFQGSGDNRTTWTLDNVKISPKGQPWTSPASHDRYYLSYDVTMKNPDAQVSLEVQWPEQEVGLGKIFKYEGLARATARWPGGGSSHGTGWVELQPLGPVEGRSSGRLSSMLFT</sequence>
<evidence type="ECO:0000313" key="3">
    <source>
        <dbReference type="Proteomes" id="UP000601435"/>
    </source>
</evidence>